<keyword evidence="2" id="KW-0413">Isomerase</keyword>
<gene>
    <name evidence="2" type="ORF">EV210_108207</name>
</gene>
<dbReference type="AlphaFoldDB" id="A0A4R1PYR8"/>
<dbReference type="InterPro" id="IPR036237">
    <property type="entry name" value="Xyl_isomerase-like_sf"/>
</dbReference>
<dbReference type="Proteomes" id="UP000295063">
    <property type="component" value="Unassembled WGS sequence"/>
</dbReference>
<evidence type="ECO:0000313" key="3">
    <source>
        <dbReference type="Proteomes" id="UP000295063"/>
    </source>
</evidence>
<proteinExistence type="predicted"/>
<keyword evidence="3" id="KW-1185">Reference proteome</keyword>
<evidence type="ECO:0000313" key="2">
    <source>
        <dbReference type="EMBL" id="TCL36560.1"/>
    </source>
</evidence>
<protein>
    <submittedName>
        <fullName evidence="2">Xylose isomerase-like TIM barrel protein</fullName>
    </submittedName>
</protein>
<dbReference type="EMBL" id="SLUI01000008">
    <property type="protein sequence ID" value="TCL36560.1"/>
    <property type="molecule type" value="Genomic_DNA"/>
</dbReference>
<reference evidence="2 3" key="1">
    <citation type="submission" date="2019-03" db="EMBL/GenBank/DDBJ databases">
        <title>Genomic Encyclopedia of Type Strains, Phase IV (KMG-IV): sequencing the most valuable type-strain genomes for metagenomic binning, comparative biology and taxonomic classification.</title>
        <authorList>
            <person name="Goeker M."/>
        </authorList>
    </citation>
    <scope>NUCLEOTIDE SEQUENCE [LARGE SCALE GENOMIC DNA]</scope>
    <source>
        <strain evidence="2 3">DSM 15969</strain>
    </source>
</reference>
<dbReference type="GO" id="GO:0016853">
    <property type="term" value="F:isomerase activity"/>
    <property type="evidence" value="ECO:0007669"/>
    <property type="project" value="UniProtKB-KW"/>
</dbReference>
<dbReference type="OrthoDB" id="6253202at2"/>
<accession>A0A4R1PYR8</accession>
<dbReference type="Pfam" id="PF01261">
    <property type="entry name" value="AP_endonuc_2"/>
    <property type="match status" value="1"/>
</dbReference>
<feature type="domain" description="Xylose isomerase-like TIM barrel" evidence="1">
    <location>
        <begin position="59"/>
        <end position="243"/>
    </location>
</feature>
<evidence type="ECO:0000259" key="1">
    <source>
        <dbReference type="Pfam" id="PF01261"/>
    </source>
</evidence>
<comment type="caution">
    <text evidence="2">The sequence shown here is derived from an EMBL/GenBank/DDBJ whole genome shotgun (WGS) entry which is preliminary data.</text>
</comment>
<dbReference type="SUPFAM" id="SSF51658">
    <property type="entry name" value="Xylose isomerase-like"/>
    <property type="match status" value="1"/>
</dbReference>
<organism evidence="2 3">
    <name type="scientific">Anaerospora hongkongensis</name>
    <dbReference type="NCBI Taxonomy" id="244830"/>
    <lineage>
        <taxon>Bacteria</taxon>
        <taxon>Bacillati</taxon>
        <taxon>Bacillota</taxon>
        <taxon>Negativicutes</taxon>
        <taxon>Selenomonadales</taxon>
        <taxon>Sporomusaceae</taxon>
        <taxon>Anaerospora</taxon>
    </lineage>
</organism>
<name>A0A4R1PYR8_9FIRM</name>
<sequence length="318" mass="36748">MLELVNLSNYTSDTEMIHNSPECLEAFLNYHHLDGLEMMFCAPWDRQMHRREWIQGVHLRFWPNWLDFWRGNKKALLREFGNEAAIAAYYGGATREAWLEVYRDNIRTSVQAGAKYLVYHVSHARLSELYNWKFSATDKDVIEATIEVVNELTDLIPDNVALLFENLWWPGLTLADSKLTAQLLDNVQHANVGLMLDTGHLMNTNAALRTQEEGVAFILQVLARLGSYKSYVKGLHLHYSLSGEYISKTRNTESPDLAIDQIMNHVMKIDQHLPFSTPEVQRIIKEVQPDYLVHEFLNTSMDGWVQKLLCQQQALKNL</sequence>
<dbReference type="InterPro" id="IPR013022">
    <property type="entry name" value="Xyl_isomerase-like_TIM-brl"/>
</dbReference>
<dbReference type="Gene3D" id="3.20.20.150">
    <property type="entry name" value="Divalent-metal-dependent TIM barrel enzymes"/>
    <property type="match status" value="1"/>
</dbReference>